<dbReference type="GO" id="GO:0003924">
    <property type="term" value="F:GTPase activity"/>
    <property type="evidence" value="ECO:0007669"/>
    <property type="project" value="InterPro"/>
</dbReference>
<evidence type="ECO:0000313" key="3">
    <source>
        <dbReference type="EMBL" id="EMR72422.1"/>
    </source>
</evidence>
<keyword evidence="2" id="KW-0342">GTP-binding</keyword>
<dbReference type="InterPro" id="IPR003578">
    <property type="entry name" value="Small_GTPase_Rho"/>
</dbReference>
<dbReference type="SMART" id="SM00175">
    <property type="entry name" value="RAB"/>
    <property type="match status" value="1"/>
</dbReference>
<dbReference type="Proteomes" id="UP000012174">
    <property type="component" value="Unassembled WGS sequence"/>
</dbReference>
<organism evidence="3 4">
    <name type="scientific">Eutypa lata (strain UCR-EL1)</name>
    <name type="common">Grapevine dieback disease fungus</name>
    <name type="synonym">Eutypa armeniacae</name>
    <dbReference type="NCBI Taxonomy" id="1287681"/>
    <lineage>
        <taxon>Eukaryota</taxon>
        <taxon>Fungi</taxon>
        <taxon>Dikarya</taxon>
        <taxon>Ascomycota</taxon>
        <taxon>Pezizomycotina</taxon>
        <taxon>Sordariomycetes</taxon>
        <taxon>Xylariomycetidae</taxon>
        <taxon>Xylariales</taxon>
        <taxon>Diatrypaceae</taxon>
        <taxon>Eutypa</taxon>
    </lineage>
</organism>
<sequence>MNNELSELRTVLELLKDTVVKTIDSVIPERLQARVVSIIDNCVAVVTKIDDILDRHRGGLGAAKWAVAGKMEIAGLRTGLEAHRQSLHLALELVSITLVKTVKDDTAVIRMEVHDMRENAYQIPEIMQELAKIRAFISGNDSTSAVSGQVYMLQRYLDDLTSYGETVRQDVVWEDTDSKLRLWDNLETFPDISPLYYDAHTILICFNIGAPASLENVKAKWILEITQFCPDTPIFLVGLKSDLRDDHRTIKKLKRSSQQPVSSGDAEACQESIGARKYFECSALTGHGVNELLRSVAQESAATRGVLDKVVRNRRI</sequence>
<dbReference type="KEGG" id="ela:UCREL1_495"/>
<dbReference type="HOGENOM" id="CLU_880077_0_0_1"/>
<accession>M7T6Z2</accession>
<evidence type="ECO:0000256" key="2">
    <source>
        <dbReference type="ARBA" id="ARBA00023134"/>
    </source>
</evidence>
<gene>
    <name evidence="3" type="ORF">UCREL1_495</name>
</gene>
<dbReference type="PROSITE" id="PS51420">
    <property type="entry name" value="RHO"/>
    <property type="match status" value="1"/>
</dbReference>
<dbReference type="PANTHER" id="PTHR24072">
    <property type="entry name" value="RHO FAMILY GTPASE"/>
    <property type="match status" value="1"/>
</dbReference>
<name>M7T6Z2_EUTLA</name>
<dbReference type="SUPFAM" id="SSF52540">
    <property type="entry name" value="P-loop containing nucleoside triphosphate hydrolases"/>
    <property type="match status" value="1"/>
</dbReference>
<dbReference type="eggNOG" id="KOG0393">
    <property type="taxonomic scope" value="Eukaryota"/>
</dbReference>
<dbReference type="Pfam" id="PF00071">
    <property type="entry name" value="Ras"/>
    <property type="match status" value="1"/>
</dbReference>
<dbReference type="EMBL" id="KB705457">
    <property type="protein sequence ID" value="EMR72422.1"/>
    <property type="molecule type" value="Genomic_DNA"/>
</dbReference>
<dbReference type="AlphaFoldDB" id="M7T6Z2"/>
<keyword evidence="1" id="KW-0547">Nucleotide-binding</keyword>
<dbReference type="PROSITE" id="PS51419">
    <property type="entry name" value="RAB"/>
    <property type="match status" value="1"/>
</dbReference>
<evidence type="ECO:0000256" key="1">
    <source>
        <dbReference type="ARBA" id="ARBA00022741"/>
    </source>
</evidence>
<dbReference type="InterPro" id="IPR001806">
    <property type="entry name" value="Small_GTPase"/>
</dbReference>
<dbReference type="STRING" id="1287681.M7T6Z2"/>
<dbReference type="InterPro" id="IPR027417">
    <property type="entry name" value="P-loop_NTPase"/>
</dbReference>
<dbReference type="OMA" id="KWILEIT"/>
<protein>
    <submittedName>
        <fullName evidence="3">Putative rho gtpase rho1 protein</fullName>
    </submittedName>
</protein>
<proteinExistence type="predicted"/>
<keyword evidence="4" id="KW-1185">Reference proteome</keyword>
<dbReference type="Gene3D" id="3.40.50.300">
    <property type="entry name" value="P-loop containing nucleotide triphosphate hydrolases"/>
    <property type="match status" value="1"/>
</dbReference>
<dbReference type="SMART" id="SM00174">
    <property type="entry name" value="RHO"/>
    <property type="match status" value="1"/>
</dbReference>
<reference evidence="4" key="1">
    <citation type="journal article" date="2013" name="Genome Announc.">
        <title>Draft genome sequence of the grapevine dieback fungus Eutypa lata UCR-EL1.</title>
        <authorList>
            <person name="Blanco-Ulate B."/>
            <person name="Rolshausen P.E."/>
            <person name="Cantu D."/>
        </authorList>
    </citation>
    <scope>NUCLEOTIDE SEQUENCE [LARGE SCALE GENOMIC DNA]</scope>
    <source>
        <strain evidence="4">UCR-EL1</strain>
    </source>
</reference>
<dbReference type="GO" id="GO:0007264">
    <property type="term" value="P:small GTPase-mediated signal transduction"/>
    <property type="evidence" value="ECO:0007669"/>
    <property type="project" value="InterPro"/>
</dbReference>
<dbReference type="OrthoDB" id="4762123at2759"/>
<dbReference type="GO" id="GO:0005525">
    <property type="term" value="F:GTP binding"/>
    <property type="evidence" value="ECO:0007669"/>
    <property type="project" value="UniProtKB-KW"/>
</dbReference>
<evidence type="ECO:0000313" key="4">
    <source>
        <dbReference type="Proteomes" id="UP000012174"/>
    </source>
</evidence>